<feature type="transmembrane region" description="Helical" evidence="1">
    <location>
        <begin position="75"/>
        <end position="94"/>
    </location>
</feature>
<evidence type="ECO:0000313" key="2">
    <source>
        <dbReference type="EMBL" id="SDG07728.1"/>
    </source>
</evidence>
<sequence length="121" mass="13217">MATLKINAPEWTAANTSTVNTANTKAGNNTWNKLMAFADSQASNKTVWFMFSLVSQGVLFLPVPAFLLYYYNAPIIVLVVTLVLFFANIIAGMGGSGIRTLLGFFAFSVLVHITMLLVFML</sequence>
<evidence type="ECO:0000313" key="3">
    <source>
        <dbReference type="Proteomes" id="UP000199705"/>
    </source>
</evidence>
<reference evidence="3" key="1">
    <citation type="submission" date="2016-10" db="EMBL/GenBank/DDBJ databases">
        <authorList>
            <person name="Varghese N."/>
            <person name="Submissions S."/>
        </authorList>
    </citation>
    <scope>NUCLEOTIDE SEQUENCE [LARGE SCALE GENOMIC DNA]</scope>
    <source>
        <strain evidence="3">Gh-67</strain>
    </source>
</reference>
<dbReference type="AlphaFoldDB" id="A0A1G7RAD2"/>
<keyword evidence="1" id="KW-1133">Transmembrane helix</keyword>
<keyword evidence="1" id="KW-0472">Membrane</keyword>
<keyword evidence="1" id="KW-0812">Transmembrane</keyword>
<keyword evidence="3" id="KW-1185">Reference proteome</keyword>
<feature type="transmembrane region" description="Helical" evidence="1">
    <location>
        <begin position="101"/>
        <end position="120"/>
    </location>
</feature>
<feature type="transmembrane region" description="Helical" evidence="1">
    <location>
        <begin position="47"/>
        <end position="69"/>
    </location>
</feature>
<name>A0A1G7RAD2_9SPHI</name>
<gene>
    <name evidence="2" type="ORF">SAMN05192573_102183</name>
</gene>
<dbReference type="Proteomes" id="UP000199705">
    <property type="component" value="Unassembled WGS sequence"/>
</dbReference>
<dbReference type="RefSeq" id="WP_091163097.1">
    <property type="nucleotide sequence ID" value="NZ_FNCG01000002.1"/>
</dbReference>
<dbReference type="EMBL" id="FNCG01000002">
    <property type="protein sequence ID" value="SDG07728.1"/>
    <property type="molecule type" value="Genomic_DNA"/>
</dbReference>
<dbReference type="STRING" id="551996.SAMN05192573_102183"/>
<accession>A0A1G7RAD2</accession>
<proteinExistence type="predicted"/>
<evidence type="ECO:0000256" key="1">
    <source>
        <dbReference type="SAM" id="Phobius"/>
    </source>
</evidence>
<organism evidence="2 3">
    <name type="scientific">Mucilaginibacter gossypii</name>
    <dbReference type="NCBI Taxonomy" id="551996"/>
    <lineage>
        <taxon>Bacteria</taxon>
        <taxon>Pseudomonadati</taxon>
        <taxon>Bacteroidota</taxon>
        <taxon>Sphingobacteriia</taxon>
        <taxon>Sphingobacteriales</taxon>
        <taxon>Sphingobacteriaceae</taxon>
        <taxon>Mucilaginibacter</taxon>
    </lineage>
</organism>
<protein>
    <submittedName>
        <fullName evidence="2">Uncharacterized protein</fullName>
    </submittedName>
</protein>